<dbReference type="RefSeq" id="WP_345425066.1">
    <property type="nucleotide sequence ID" value="NZ_AP031496.1"/>
</dbReference>
<dbReference type="Proteomes" id="UP001409585">
    <property type="component" value="Unassembled WGS sequence"/>
</dbReference>
<keyword evidence="1" id="KW-0472">Membrane</keyword>
<keyword evidence="1" id="KW-1133">Transmembrane helix</keyword>
<dbReference type="AlphaFoldDB" id="A0AAV3U5W2"/>
<evidence type="ECO:0000313" key="3">
    <source>
        <dbReference type="Proteomes" id="UP001409585"/>
    </source>
</evidence>
<feature type="transmembrane region" description="Helical" evidence="1">
    <location>
        <begin position="46"/>
        <end position="69"/>
    </location>
</feature>
<gene>
    <name evidence="2" type="ORF">GCM10025791_33800</name>
</gene>
<name>A0AAV3U5W2_9ALTE</name>
<keyword evidence="1" id="KW-0812">Transmembrane</keyword>
<reference evidence="3" key="1">
    <citation type="journal article" date="2019" name="Int. J. Syst. Evol. Microbiol.">
        <title>The Global Catalogue of Microorganisms (GCM) 10K type strain sequencing project: providing services to taxonomists for standard genome sequencing and annotation.</title>
        <authorList>
            <consortium name="The Broad Institute Genomics Platform"/>
            <consortium name="The Broad Institute Genome Sequencing Center for Infectious Disease"/>
            <person name="Wu L."/>
            <person name="Ma J."/>
        </authorList>
    </citation>
    <scope>NUCLEOTIDE SEQUENCE [LARGE SCALE GENOMIC DNA]</scope>
    <source>
        <strain evidence="3">JCM 19134</strain>
    </source>
</reference>
<evidence type="ECO:0000313" key="2">
    <source>
        <dbReference type="EMBL" id="GAA4950749.1"/>
    </source>
</evidence>
<sequence>MSETPKTPLNDSELDAKLATLSARIEPENELWPQIAAQIHVPARPWWQAGSAVAASLLVGVLGITAALFTGLQNQHLRGEIAANFDVRQQNTAMMPASYTAANAATTPLIDQCLQPSQAQVIEQNLGIIQSAINEINSALEQAPNNPALNKRLLDLSKQQVNLINRANAISL</sequence>
<comment type="caution">
    <text evidence="2">The sequence shown here is derived from an EMBL/GenBank/DDBJ whole genome shotgun (WGS) entry which is preliminary data.</text>
</comment>
<keyword evidence="3" id="KW-1185">Reference proteome</keyword>
<protein>
    <submittedName>
        <fullName evidence="2">Uncharacterized protein</fullName>
    </submittedName>
</protein>
<proteinExistence type="predicted"/>
<accession>A0AAV3U5W2</accession>
<organism evidence="2 3">
    <name type="scientific">Halioxenophilus aromaticivorans</name>
    <dbReference type="NCBI Taxonomy" id="1306992"/>
    <lineage>
        <taxon>Bacteria</taxon>
        <taxon>Pseudomonadati</taxon>
        <taxon>Pseudomonadota</taxon>
        <taxon>Gammaproteobacteria</taxon>
        <taxon>Alteromonadales</taxon>
        <taxon>Alteromonadaceae</taxon>
        <taxon>Halioxenophilus</taxon>
    </lineage>
</organism>
<dbReference type="EMBL" id="BAABLX010000029">
    <property type="protein sequence ID" value="GAA4950749.1"/>
    <property type="molecule type" value="Genomic_DNA"/>
</dbReference>
<evidence type="ECO:0000256" key="1">
    <source>
        <dbReference type="SAM" id="Phobius"/>
    </source>
</evidence>